<sequence length="56" mass="6238">MLGSREGGRTTPASMQIPKHGMSRDSSLQEQTQARGILQVQAVQLSICRFRVSDHR</sequence>
<protein>
    <submittedName>
        <fullName evidence="2">SINA2</fullName>
    </submittedName>
</protein>
<proteinExistence type="predicted"/>
<feature type="compositionally biased region" description="Polar residues" evidence="1">
    <location>
        <begin position="24"/>
        <end position="33"/>
    </location>
</feature>
<feature type="region of interest" description="Disordered" evidence="1">
    <location>
        <begin position="1"/>
        <end position="33"/>
    </location>
</feature>
<evidence type="ECO:0000256" key="1">
    <source>
        <dbReference type="SAM" id="MobiDB-lite"/>
    </source>
</evidence>
<dbReference type="AlphaFoldDB" id="A0A0A9G9B2"/>
<reference evidence="2" key="2">
    <citation type="journal article" date="2015" name="Data Brief">
        <title>Shoot transcriptome of the giant reed, Arundo donax.</title>
        <authorList>
            <person name="Barrero R.A."/>
            <person name="Guerrero F.D."/>
            <person name="Moolhuijzen P."/>
            <person name="Goolsby J.A."/>
            <person name="Tidwell J."/>
            <person name="Bellgard S.E."/>
            <person name="Bellgard M.I."/>
        </authorList>
    </citation>
    <scope>NUCLEOTIDE SEQUENCE</scope>
    <source>
        <tissue evidence="2">Shoot tissue taken approximately 20 cm above the soil surface</tissue>
    </source>
</reference>
<evidence type="ECO:0000313" key="2">
    <source>
        <dbReference type="EMBL" id="JAE20039.1"/>
    </source>
</evidence>
<reference evidence="2" key="1">
    <citation type="submission" date="2014-09" db="EMBL/GenBank/DDBJ databases">
        <authorList>
            <person name="Magalhaes I.L.F."/>
            <person name="Oliveira U."/>
            <person name="Santos F.R."/>
            <person name="Vidigal T.H.D.A."/>
            <person name="Brescovit A.D."/>
            <person name="Santos A.J."/>
        </authorList>
    </citation>
    <scope>NUCLEOTIDE SEQUENCE</scope>
    <source>
        <tissue evidence="2">Shoot tissue taken approximately 20 cm above the soil surface</tissue>
    </source>
</reference>
<dbReference type="EMBL" id="GBRH01177857">
    <property type="protein sequence ID" value="JAE20039.1"/>
    <property type="molecule type" value="Transcribed_RNA"/>
</dbReference>
<name>A0A0A9G9B2_ARUDO</name>
<accession>A0A0A9G9B2</accession>
<organism evidence="2">
    <name type="scientific">Arundo donax</name>
    <name type="common">Giant reed</name>
    <name type="synonym">Donax arundinaceus</name>
    <dbReference type="NCBI Taxonomy" id="35708"/>
    <lineage>
        <taxon>Eukaryota</taxon>
        <taxon>Viridiplantae</taxon>
        <taxon>Streptophyta</taxon>
        <taxon>Embryophyta</taxon>
        <taxon>Tracheophyta</taxon>
        <taxon>Spermatophyta</taxon>
        <taxon>Magnoliopsida</taxon>
        <taxon>Liliopsida</taxon>
        <taxon>Poales</taxon>
        <taxon>Poaceae</taxon>
        <taxon>PACMAD clade</taxon>
        <taxon>Arundinoideae</taxon>
        <taxon>Arundineae</taxon>
        <taxon>Arundo</taxon>
    </lineage>
</organism>